<dbReference type="PROSITE" id="PS00676">
    <property type="entry name" value="SIGMA54_INTERACT_2"/>
    <property type="match status" value="1"/>
</dbReference>
<gene>
    <name evidence="9" type="ORF">SAMN04487909_10233</name>
</gene>
<dbReference type="InterPro" id="IPR025662">
    <property type="entry name" value="Sigma_54_int_dom_ATP-bd_1"/>
</dbReference>
<dbReference type="Gene3D" id="3.40.50.300">
    <property type="entry name" value="P-loop containing nucleotide triphosphate hydrolases"/>
    <property type="match status" value="1"/>
</dbReference>
<dbReference type="InterPro" id="IPR058031">
    <property type="entry name" value="AAA_lid_NorR"/>
</dbReference>
<dbReference type="InterPro" id="IPR002078">
    <property type="entry name" value="Sigma_54_int"/>
</dbReference>
<dbReference type="OrthoDB" id="9771372at2"/>
<dbReference type="InterPro" id="IPR030828">
    <property type="entry name" value="HTH_TyrR"/>
</dbReference>
<dbReference type="SUPFAM" id="SSF52540">
    <property type="entry name" value="P-loop containing nucleoside triphosphate hydrolases"/>
    <property type="match status" value="1"/>
</dbReference>
<evidence type="ECO:0000256" key="5">
    <source>
        <dbReference type="ARBA" id="ARBA00023125"/>
    </source>
</evidence>
<dbReference type="FunFam" id="3.40.50.300:FF:000006">
    <property type="entry name" value="DNA-binding transcriptional regulator NtrC"/>
    <property type="match status" value="1"/>
</dbReference>
<proteinExistence type="predicted"/>
<dbReference type="PROSITE" id="PS50045">
    <property type="entry name" value="SIGMA54_INTERACT_4"/>
    <property type="match status" value="1"/>
</dbReference>
<keyword evidence="6" id="KW-0804">Transcription</keyword>
<dbReference type="CDD" id="cd00009">
    <property type="entry name" value="AAA"/>
    <property type="match status" value="1"/>
</dbReference>
<evidence type="ECO:0000313" key="9">
    <source>
        <dbReference type="EMBL" id="SDI18421.1"/>
    </source>
</evidence>
<dbReference type="EMBL" id="FNED01000002">
    <property type="protein sequence ID" value="SDI18421.1"/>
    <property type="molecule type" value="Genomic_DNA"/>
</dbReference>
<organism evidence="9 10">
    <name type="scientific">Aneurinibacillus migulanus</name>
    <name type="common">Bacillus migulanus</name>
    <dbReference type="NCBI Taxonomy" id="47500"/>
    <lineage>
        <taxon>Bacteria</taxon>
        <taxon>Bacillati</taxon>
        <taxon>Bacillota</taxon>
        <taxon>Bacilli</taxon>
        <taxon>Bacillales</taxon>
        <taxon>Paenibacillaceae</taxon>
        <taxon>Aneurinibacillus group</taxon>
        <taxon>Aneurinibacillus</taxon>
    </lineage>
</organism>
<dbReference type="InterPro" id="IPR025943">
    <property type="entry name" value="Sigma_54_int_dom_ATP-bd_2"/>
</dbReference>
<evidence type="ECO:0000256" key="1">
    <source>
        <dbReference type="ARBA" id="ARBA00022741"/>
    </source>
</evidence>
<dbReference type="SUPFAM" id="SSF46689">
    <property type="entry name" value="Homeodomain-like"/>
    <property type="match status" value="1"/>
</dbReference>
<evidence type="ECO:0000256" key="2">
    <source>
        <dbReference type="ARBA" id="ARBA00022797"/>
    </source>
</evidence>
<keyword evidence="4" id="KW-0805">Transcription regulation</keyword>
<evidence type="ECO:0000259" key="8">
    <source>
        <dbReference type="PROSITE" id="PS50045"/>
    </source>
</evidence>
<dbReference type="PROSITE" id="PS00688">
    <property type="entry name" value="SIGMA54_INTERACT_3"/>
    <property type="match status" value="1"/>
</dbReference>
<dbReference type="InterPro" id="IPR027417">
    <property type="entry name" value="P-loop_NTPase"/>
</dbReference>
<dbReference type="Pfam" id="PF18024">
    <property type="entry name" value="HTH_50"/>
    <property type="match status" value="1"/>
</dbReference>
<sequence>MENKHYVDEHVNLLLFISSTYKIKMILGHHENVFATSISNTLSLNKDVTTLDWDRIFIEKPNFDLDEQILFTKNGQKILFSITKISTNDFEFIISLTNITKCIKIHMQQSEITQSTGLNSVVFVSEKMQELMDITKTIAHVNSTVLLLGESGVGKSLLAREIHTLSSRAAQAFVSLNCGSLPKDLIESELFGYEQGTFTGGNKAGKIGLFEAANNGTIFLDEIAELPYDMQSKLLDVLQEGTIRKIGGVKAQKIDVRVIAATNKNLSSLVEKNLFRKDLFYRLNVVPLELPALKDRKEDIPLLIDYFLANFNRKYNQHKIISEYSRAKLMEYDWPGNIRELENIIERMVVTNTEMVIESLPKDKTLSAFEENTVEIKGILPLKEAKKLVEKDLVLKAYKIYGSTYKAAKALKVDQSTIVRKLQQYNEILEYDDV</sequence>
<keyword evidence="2" id="KW-0058">Aromatic hydrocarbons catabolism</keyword>
<dbReference type="InterPro" id="IPR009057">
    <property type="entry name" value="Homeodomain-like_sf"/>
</dbReference>
<dbReference type="GO" id="GO:0006355">
    <property type="term" value="P:regulation of DNA-templated transcription"/>
    <property type="evidence" value="ECO:0007669"/>
    <property type="project" value="InterPro"/>
</dbReference>
<keyword evidence="1" id="KW-0547">Nucleotide-binding</keyword>
<dbReference type="Pfam" id="PF25601">
    <property type="entry name" value="AAA_lid_14"/>
    <property type="match status" value="1"/>
</dbReference>
<protein>
    <recommendedName>
        <fullName evidence="7">HTH-type transcriptional regulatory protein TyrR</fullName>
    </recommendedName>
</protein>
<dbReference type="AlphaFoldDB" id="A0A1G8II39"/>
<dbReference type="Proteomes" id="UP000182836">
    <property type="component" value="Unassembled WGS sequence"/>
</dbReference>
<dbReference type="SMART" id="SM00382">
    <property type="entry name" value="AAA"/>
    <property type="match status" value="1"/>
</dbReference>
<dbReference type="Gene3D" id="1.10.10.60">
    <property type="entry name" value="Homeodomain-like"/>
    <property type="match status" value="1"/>
</dbReference>
<dbReference type="GO" id="GO:0005524">
    <property type="term" value="F:ATP binding"/>
    <property type="evidence" value="ECO:0007669"/>
    <property type="project" value="UniProtKB-KW"/>
</dbReference>
<dbReference type="InterPro" id="IPR003593">
    <property type="entry name" value="AAA+_ATPase"/>
</dbReference>
<keyword evidence="3" id="KW-0067">ATP-binding</keyword>
<dbReference type="PROSITE" id="PS00675">
    <property type="entry name" value="SIGMA54_INTERACT_1"/>
    <property type="match status" value="1"/>
</dbReference>
<evidence type="ECO:0000256" key="6">
    <source>
        <dbReference type="ARBA" id="ARBA00023163"/>
    </source>
</evidence>
<evidence type="ECO:0000256" key="7">
    <source>
        <dbReference type="ARBA" id="ARBA00029500"/>
    </source>
</evidence>
<reference evidence="9 10" key="1">
    <citation type="submission" date="2016-10" db="EMBL/GenBank/DDBJ databases">
        <authorList>
            <person name="de Groot N.N."/>
        </authorList>
    </citation>
    <scope>NUCLEOTIDE SEQUENCE [LARGE SCALE GENOMIC DNA]</scope>
    <source>
        <strain evidence="9 10">DSM 2895</strain>
    </source>
</reference>
<dbReference type="InterPro" id="IPR025944">
    <property type="entry name" value="Sigma_54_int_dom_CS"/>
</dbReference>
<dbReference type="RefSeq" id="WP_052811741.1">
    <property type="nucleotide sequence ID" value="NZ_BJOA01000108.1"/>
</dbReference>
<dbReference type="PANTHER" id="PTHR32071:SF57">
    <property type="entry name" value="C4-DICARBOXYLATE TRANSPORT TRANSCRIPTIONAL REGULATORY PROTEIN DCTD"/>
    <property type="match status" value="1"/>
</dbReference>
<evidence type="ECO:0000256" key="3">
    <source>
        <dbReference type="ARBA" id="ARBA00022840"/>
    </source>
</evidence>
<keyword evidence="5" id="KW-0238">DNA-binding</keyword>
<dbReference type="PANTHER" id="PTHR32071">
    <property type="entry name" value="TRANSCRIPTIONAL REGULATORY PROTEIN"/>
    <property type="match status" value="1"/>
</dbReference>
<feature type="domain" description="Sigma-54 factor interaction" evidence="8">
    <location>
        <begin position="121"/>
        <end position="350"/>
    </location>
</feature>
<dbReference type="Pfam" id="PF00158">
    <property type="entry name" value="Sigma54_activat"/>
    <property type="match status" value="1"/>
</dbReference>
<evidence type="ECO:0000313" key="10">
    <source>
        <dbReference type="Proteomes" id="UP000182836"/>
    </source>
</evidence>
<dbReference type="GO" id="GO:0003677">
    <property type="term" value="F:DNA binding"/>
    <property type="evidence" value="ECO:0007669"/>
    <property type="project" value="UniProtKB-KW"/>
</dbReference>
<evidence type="ECO:0000256" key="4">
    <source>
        <dbReference type="ARBA" id="ARBA00023015"/>
    </source>
</evidence>
<dbReference type="Gene3D" id="1.10.8.60">
    <property type="match status" value="1"/>
</dbReference>
<accession>A0A1G8II39</accession>
<name>A0A1G8II39_ANEMI</name>